<sequence length="373" mass="40259">MKQNKKGIEENPVNAVIKPSCESNSFDAASNQQGHVHSGDQLVTQASSHTSSILSELEEFNLASEKVDDDNTKGNAGAHIKEKSLVNVDEDAMEFTPLVLDLVSSCDKEPLESSPFSKSFDGFDKNFCGAGTKENSGICVEENSHVINEENALKKSTPLVTELISPGKKGPCEGAFFSESFNDVDEKVCRDLAGIKEDTDVGVDYSDVSVEESSHVIFEENGMKRSNSEMLELISSYEKELSASSYLTGAIDVVDENACSVSSSAATSVQNAELLGTVTDNIADETECIFDGLDTLASSKMDFSFMSSEISNTQMEPLTLNSSLCWDSHRANSSENFSFEVVSCKTNLVDVVGYTSDSSRLLELCAPASVVPW</sequence>
<keyword evidence="3" id="KW-1185">Reference proteome</keyword>
<dbReference type="EMBL" id="JARAOO010000012">
    <property type="protein sequence ID" value="KAJ7948726.1"/>
    <property type="molecule type" value="Genomic_DNA"/>
</dbReference>
<feature type="region of interest" description="Disordered" evidence="1">
    <location>
        <begin position="24"/>
        <end position="44"/>
    </location>
</feature>
<organism evidence="2 3">
    <name type="scientific">Quillaja saponaria</name>
    <name type="common">Soap bark tree</name>
    <dbReference type="NCBI Taxonomy" id="32244"/>
    <lineage>
        <taxon>Eukaryota</taxon>
        <taxon>Viridiplantae</taxon>
        <taxon>Streptophyta</taxon>
        <taxon>Embryophyta</taxon>
        <taxon>Tracheophyta</taxon>
        <taxon>Spermatophyta</taxon>
        <taxon>Magnoliopsida</taxon>
        <taxon>eudicotyledons</taxon>
        <taxon>Gunneridae</taxon>
        <taxon>Pentapetalae</taxon>
        <taxon>rosids</taxon>
        <taxon>fabids</taxon>
        <taxon>Fabales</taxon>
        <taxon>Quillajaceae</taxon>
        <taxon>Quillaja</taxon>
    </lineage>
</organism>
<name>A0AAD7KZG1_QUISA</name>
<protein>
    <submittedName>
        <fullName evidence="2">Uncharacterized protein</fullName>
    </submittedName>
</protein>
<evidence type="ECO:0000256" key="1">
    <source>
        <dbReference type="SAM" id="MobiDB-lite"/>
    </source>
</evidence>
<dbReference type="Proteomes" id="UP001163823">
    <property type="component" value="Chromosome 12"/>
</dbReference>
<proteinExistence type="predicted"/>
<reference evidence="2" key="1">
    <citation type="journal article" date="2023" name="Science">
        <title>Elucidation of the pathway for biosynthesis of saponin adjuvants from the soapbark tree.</title>
        <authorList>
            <person name="Reed J."/>
            <person name="Orme A."/>
            <person name="El-Demerdash A."/>
            <person name="Owen C."/>
            <person name="Martin L.B.B."/>
            <person name="Misra R.C."/>
            <person name="Kikuchi S."/>
            <person name="Rejzek M."/>
            <person name="Martin A.C."/>
            <person name="Harkess A."/>
            <person name="Leebens-Mack J."/>
            <person name="Louveau T."/>
            <person name="Stephenson M.J."/>
            <person name="Osbourn A."/>
        </authorList>
    </citation>
    <scope>NUCLEOTIDE SEQUENCE</scope>
    <source>
        <strain evidence="2">S10</strain>
    </source>
</reference>
<dbReference type="AlphaFoldDB" id="A0AAD7KZG1"/>
<dbReference type="KEGG" id="qsa:O6P43_029166"/>
<accession>A0AAD7KZG1</accession>
<evidence type="ECO:0000313" key="2">
    <source>
        <dbReference type="EMBL" id="KAJ7948725.1"/>
    </source>
</evidence>
<evidence type="ECO:0000313" key="3">
    <source>
        <dbReference type="Proteomes" id="UP001163823"/>
    </source>
</evidence>
<gene>
    <name evidence="2" type="ORF">O6P43_029166</name>
</gene>
<comment type="caution">
    <text evidence="2">The sequence shown here is derived from an EMBL/GenBank/DDBJ whole genome shotgun (WGS) entry which is preliminary data.</text>
</comment>
<dbReference type="EMBL" id="JARAOO010000012">
    <property type="protein sequence ID" value="KAJ7948725.1"/>
    <property type="molecule type" value="Genomic_DNA"/>
</dbReference>